<dbReference type="SUPFAM" id="SSF56601">
    <property type="entry name" value="beta-lactamase/transpeptidase-like"/>
    <property type="match status" value="1"/>
</dbReference>
<dbReference type="PANTHER" id="PTHR46520">
    <property type="entry name" value="SERINE BETA-LACTAMASE-LIKE PROTEIN LACTB, MITOCHONDRIAL"/>
    <property type="match status" value="1"/>
</dbReference>
<evidence type="ECO:0000256" key="1">
    <source>
        <dbReference type="SAM" id="Phobius"/>
    </source>
</evidence>
<keyword evidence="1" id="KW-1133">Transmembrane helix</keyword>
<dbReference type="AlphaFoldDB" id="A0A0N7J5N5"/>
<dbReference type="InterPro" id="IPR001466">
    <property type="entry name" value="Beta-lactam-related"/>
</dbReference>
<name>A0A0N7J5N5_9GAMM</name>
<evidence type="ECO:0000259" key="2">
    <source>
        <dbReference type="Pfam" id="PF00144"/>
    </source>
</evidence>
<dbReference type="GO" id="GO:0006508">
    <property type="term" value="P:proteolysis"/>
    <property type="evidence" value="ECO:0007669"/>
    <property type="project" value="TreeGrafter"/>
</dbReference>
<dbReference type="EMBL" id="KT428295">
    <property type="protein sequence ID" value="ALK44364.1"/>
    <property type="molecule type" value="Genomic_DNA"/>
</dbReference>
<reference evidence="3" key="1">
    <citation type="submission" date="2015-08" db="EMBL/GenBank/DDBJ databases">
        <title>Partial sequence of psychrophilic Colwellia sp.</title>
        <authorList>
            <person name="Pankowski J.A."/>
            <person name="Leong J.S."/>
            <person name="Nano F.E."/>
        </authorList>
    </citation>
    <scope>NUCLEOTIDE SEQUENCE</scope>
    <source>
        <strain evidence="3">C1</strain>
    </source>
</reference>
<dbReference type="Pfam" id="PF00144">
    <property type="entry name" value="Beta-lactamase"/>
    <property type="match status" value="1"/>
</dbReference>
<proteinExistence type="predicted"/>
<organism evidence="3">
    <name type="scientific">Colwellia sp. C1</name>
    <dbReference type="NCBI Taxonomy" id="1737566"/>
    <lineage>
        <taxon>Bacteria</taxon>
        <taxon>Pseudomonadati</taxon>
        <taxon>Pseudomonadota</taxon>
        <taxon>Gammaproteobacteria</taxon>
        <taxon>Alteromonadales</taxon>
        <taxon>Colwelliaceae</taxon>
        <taxon>Colwellia</taxon>
    </lineage>
</organism>
<dbReference type="GO" id="GO:0008233">
    <property type="term" value="F:peptidase activity"/>
    <property type="evidence" value="ECO:0007669"/>
    <property type="project" value="TreeGrafter"/>
</dbReference>
<feature type="domain" description="Beta-lactamase-related" evidence="2">
    <location>
        <begin position="63"/>
        <end position="391"/>
    </location>
</feature>
<dbReference type="Gene3D" id="3.40.710.10">
    <property type="entry name" value="DD-peptidase/beta-lactamase superfamily"/>
    <property type="match status" value="1"/>
</dbReference>
<accession>A0A0N7J5N5</accession>
<keyword evidence="1" id="KW-0812">Transmembrane</keyword>
<dbReference type="GO" id="GO:0019216">
    <property type="term" value="P:regulation of lipid metabolic process"/>
    <property type="evidence" value="ECO:0007669"/>
    <property type="project" value="TreeGrafter"/>
</dbReference>
<evidence type="ECO:0000313" key="3">
    <source>
        <dbReference type="EMBL" id="ALK44364.1"/>
    </source>
</evidence>
<dbReference type="InterPro" id="IPR052794">
    <property type="entry name" value="Mito_Ser_Protease_LACTB"/>
</dbReference>
<sequence length="420" mass="46528">MKVKYLKHIIISSVFMGITVLAFLLYEPEFYSLDWQPLPKIDVTKGQSQDFEQGFQKEIVKAQQLVQQGLSKLGAPGISIAIGIKGEKVWAAGYGLADVENNKPITLGSQFRIGSTSKAVTSLALGKLLEQNLLKLDDNIETYLPDLPKALHGITIRQLASHQSGIRNYGSCFCLPMAEYFSNDEFTSVAEALEVFINDELLFKPGNQFSYSSYNYTLLSAVMEQAAKRPFLEIMQTQVFEPLQMNLTAADATGVKIPHQVNFYNVGYGHYQLSYDVNNSNKWAGGGLLSTPSDLVQMANQLVSGKYLQQDTLATLFEQQKLNNGEVNRQNYALGWRHSITKKSLAGKNKVHYIHHGGTAAGSSSLLIMFPEYDLVVSVLINSSIGNFGELWDLTFEVATQFLSVLGNKANDQVIAKQNN</sequence>
<dbReference type="InterPro" id="IPR012338">
    <property type="entry name" value="Beta-lactam/transpept-like"/>
</dbReference>
<feature type="transmembrane region" description="Helical" evidence="1">
    <location>
        <begin position="9"/>
        <end position="26"/>
    </location>
</feature>
<protein>
    <submittedName>
        <fullName evidence="3">Serine beta-lactamase-like protein LACTB</fullName>
    </submittedName>
</protein>
<dbReference type="PANTHER" id="PTHR46520:SF1">
    <property type="entry name" value="SERINE BETA-LACTAMASE-LIKE PROTEIN LACTB, MITOCHONDRIAL"/>
    <property type="match status" value="1"/>
</dbReference>
<keyword evidence="1" id="KW-0472">Membrane</keyword>